<dbReference type="EMBL" id="MU167374">
    <property type="protein sequence ID" value="KAG0141728.1"/>
    <property type="molecule type" value="Genomic_DNA"/>
</dbReference>
<gene>
    <name evidence="1" type="ORF">CROQUDRAFT_271726</name>
</gene>
<evidence type="ECO:0000313" key="2">
    <source>
        <dbReference type="Proteomes" id="UP000886653"/>
    </source>
</evidence>
<keyword evidence="2" id="KW-1185">Reference proteome</keyword>
<organism evidence="1 2">
    <name type="scientific">Cronartium quercuum f. sp. fusiforme G11</name>
    <dbReference type="NCBI Taxonomy" id="708437"/>
    <lineage>
        <taxon>Eukaryota</taxon>
        <taxon>Fungi</taxon>
        <taxon>Dikarya</taxon>
        <taxon>Basidiomycota</taxon>
        <taxon>Pucciniomycotina</taxon>
        <taxon>Pucciniomycetes</taxon>
        <taxon>Pucciniales</taxon>
        <taxon>Coleosporiaceae</taxon>
        <taxon>Cronartium</taxon>
    </lineage>
</organism>
<protein>
    <submittedName>
        <fullName evidence="1">Uncharacterized protein</fullName>
    </submittedName>
</protein>
<proteinExistence type="predicted"/>
<accession>A0A9P6T8Q4</accession>
<name>A0A9P6T8Q4_9BASI</name>
<dbReference type="Proteomes" id="UP000886653">
    <property type="component" value="Unassembled WGS sequence"/>
</dbReference>
<evidence type="ECO:0000313" key="1">
    <source>
        <dbReference type="EMBL" id="KAG0141728.1"/>
    </source>
</evidence>
<dbReference type="AlphaFoldDB" id="A0A9P6T8Q4"/>
<reference evidence="1" key="1">
    <citation type="submission" date="2013-11" db="EMBL/GenBank/DDBJ databases">
        <title>Genome sequence of the fusiform rust pathogen reveals effectors for host alternation and coevolution with pine.</title>
        <authorList>
            <consortium name="DOE Joint Genome Institute"/>
            <person name="Smith K."/>
            <person name="Pendleton A."/>
            <person name="Kubisiak T."/>
            <person name="Anderson C."/>
            <person name="Salamov A."/>
            <person name="Aerts A."/>
            <person name="Riley R."/>
            <person name="Clum A."/>
            <person name="Lindquist E."/>
            <person name="Ence D."/>
            <person name="Campbell M."/>
            <person name="Kronenberg Z."/>
            <person name="Feau N."/>
            <person name="Dhillon B."/>
            <person name="Hamelin R."/>
            <person name="Burleigh J."/>
            <person name="Smith J."/>
            <person name="Yandell M."/>
            <person name="Nelson C."/>
            <person name="Grigoriev I."/>
            <person name="Davis J."/>
        </authorList>
    </citation>
    <scope>NUCLEOTIDE SEQUENCE</scope>
    <source>
        <strain evidence="1">G11</strain>
    </source>
</reference>
<comment type="caution">
    <text evidence="1">The sequence shown here is derived from an EMBL/GenBank/DDBJ whole genome shotgun (WGS) entry which is preliminary data.</text>
</comment>
<sequence length="169" mass="18687">MITLLQAVLAHLPSSPSVSETPPIHTPHIQLHSLTTSVQPPSLTRTNNLCCIPLISSGSTSFTPAYTNFTHLTLPSPANAVVPHQQYPVITPPSSTVSPRKVRVLFLPNACGLPRTAPPCDSWKLTKPGKYLLSDPYPKNINNPALPTNWPAGWQTRPNFLWLRWDENW</sequence>